<gene>
    <name evidence="5" type="ORF">M3D93_01785</name>
</gene>
<sequence>MSLQSALRFSDPGAFAARTIEAHEIALAGGQTSDLDSRVLRAWQRNWDAGISPDQQVPRSVLSRDELATAREMTPLHRVAAEVVASVADTSAAGRHLVVVSDTRGRVLWRAGSAQALRRADSIAFAEGADWSEKGIGANGISLALETGALTHATAGEHFVRAHHGWTCTASPIRDPRGRVIGVLDVSHPLRFSSVETAALVRCGARLAESLLAALPSSPGAAAGPGHDDDNAVAHAPGHVPADHPNPVTAIRLLGWKPAVIRADGTSIPLTPRRAELVALLASREAWSARALSEALYEDPSATTTVRGEVRRLRRATGLSIESQPYSLCPLERECVDFLRVEHPDELLPDSEIPAIVDLRYGI</sequence>
<proteinExistence type="predicted"/>
<accession>A0AAW5Q2P5</accession>
<evidence type="ECO:0000256" key="1">
    <source>
        <dbReference type="ARBA" id="ARBA00023015"/>
    </source>
</evidence>
<reference evidence="5" key="1">
    <citation type="submission" date="2022-04" db="EMBL/GenBank/DDBJ databases">
        <title>Human microbiome associated bacterial genomes.</title>
        <authorList>
            <person name="Sandstrom S."/>
            <person name="Salamzade R."/>
            <person name="Kalan L.R."/>
        </authorList>
    </citation>
    <scope>NUCLEOTIDE SEQUENCE</scope>
    <source>
        <strain evidence="5">P3-SID1762</strain>
    </source>
</reference>
<dbReference type="InterPro" id="IPR029016">
    <property type="entry name" value="GAF-like_dom_sf"/>
</dbReference>
<evidence type="ECO:0000256" key="3">
    <source>
        <dbReference type="SAM" id="MobiDB-lite"/>
    </source>
</evidence>
<feature type="domain" description="GAF" evidence="4">
    <location>
        <begin position="76"/>
        <end position="209"/>
    </location>
</feature>
<dbReference type="InterPro" id="IPR003018">
    <property type="entry name" value="GAF"/>
</dbReference>
<evidence type="ECO:0000256" key="2">
    <source>
        <dbReference type="ARBA" id="ARBA00023163"/>
    </source>
</evidence>
<evidence type="ECO:0000313" key="5">
    <source>
        <dbReference type="EMBL" id="MCT2116495.1"/>
    </source>
</evidence>
<comment type="caution">
    <text evidence="5">The sequence shown here is derived from an EMBL/GenBank/DDBJ whole genome shotgun (WGS) entry which is preliminary data.</text>
</comment>
<evidence type="ECO:0000259" key="4">
    <source>
        <dbReference type="Pfam" id="PF01590"/>
    </source>
</evidence>
<organism evidence="5 6">
    <name type="scientific">Dietzia cinnamea</name>
    <dbReference type="NCBI Taxonomy" id="321318"/>
    <lineage>
        <taxon>Bacteria</taxon>
        <taxon>Bacillati</taxon>
        <taxon>Actinomycetota</taxon>
        <taxon>Actinomycetes</taxon>
        <taxon>Mycobacteriales</taxon>
        <taxon>Dietziaceae</taxon>
        <taxon>Dietzia</taxon>
    </lineage>
</organism>
<dbReference type="Pfam" id="PF01590">
    <property type="entry name" value="GAF"/>
    <property type="match status" value="1"/>
</dbReference>
<dbReference type="Proteomes" id="UP001206890">
    <property type="component" value="Unassembled WGS sequence"/>
</dbReference>
<evidence type="ECO:0000313" key="6">
    <source>
        <dbReference type="Proteomes" id="UP001206890"/>
    </source>
</evidence>
<dbReference type="EMBL" id="JALXTC010000004">
    <property type="protein sequence ID" value="MCT2116495.1"/>
    <property type="molecule type" value="Genomic_DNA"/>
</dbReference>
<name>A0AAW5Q2P5_9ACTN</name>
<keyword evidence="2" id="KW-0804">Transcription</keyword>
<dbReference type="Gene3D" id="3.30.450.40">
    <property type="match status" value="1"/>
</dbReference>
<dbReference type="InterPro" id="IPR036388">
    <property type="entry name" value="WH-like_DNA-bd_sf"/>
</dbReference>
<dbReference type="RefSeq" id="WP_061914632.1">
    <property type="nucleotide sequence ID" value="NZ_JALXLT010000027.1"/>
</dbReference>
<dbReference type="Gene3D" id="1.10.10.10">
    <property type="entry name" value="Winged helix-like DNA-binding domain superfamily/Winged helix DNA-binding domain"/>
    <property type="match status" value="1"/>
</dbReference>
<protein>
    <submittedName>
        <fullName evidence="5">GAF domain-containing protein</fullName>
    </submittedName>
</protein>
<dbReference type="AlphaFoldDB" id="A0AAW5Q2P5"/>
<dbReference type="SUPFAM" id="SSF55781">
    <property type="entry name" value="GAF domain-like"/>
    <property type="match status" value="1"/>
</dbReference>
<keyword evidence="1" id="KW-0805">Transcription regulation</keyword>
<feature type="region of interest" description="Disordered" evidence="3">
    <location>
        <begin position="218"/>
        <end position="244"/>
    </location>
</feature>